<keyword evidence="6" id="KW-1185">Reference proteome</keyword>
<dbReference type="SUPFAM" id="SSF51905">
    <property type="entry name" value="FAD/NAD(P)-binding domain"/>
    <property type="match status" value="1"/>
</dbReference>
<dbReference type="GeneID" id="63758676"/>
<feature type="binding site" evidence="2">
    <location>
        <position position="264"/>
    </location>
    <ligand>
        <name>FAD</name>
        <dbReference type="ChEBI" id="CHEBI:57692"/>
    </ligand>
</feature>
<dbReference type="Gene3D" id="3.30.560.10">
    <property type="entry name" value="Glucose Oxidase, domain 3"/>
    <property type="match status" value="1"/>
</dbReference>
<feature type="domain" description="Glucose-methanol-choline oxidoreductase N-terminal" evidence="4">
    <location>
        <begin position="301"/>
        <end position="315"/>
    </location>
</feature>
<evidence type="ECO:0000256" key="1">
    <source>
        <dbReference type="ARBA" id="ARBA00010790"/>
    </source>
</evidence>
<dbReference type="GO" id="GO:0044550">
    <property type="term" value="P:secondary metabolite biosynthetic process"/>
    <property type="evidence" value="ECO:0007669"/>
    <property type="project" value="TreeGrafter"/>
</dbReference>
<dbReference type="Pfam" id="PF00732">
    <property type="entry name" value="GMC_oxred_N"/>
    <property type="match status" value="1"/>
</dbReference>
<organism evidence="5 6">
    <name type="scientific">Aspergillus sydowii CBS 593.65</name>
    <dbReference type="NCBI Taxonomy" id="1036612"/>
    <lineage>
        <taxon>Eukaryota</taxon>
        <taxon>Fungi</taxon>
        <taxon>Dikarya</taxon>
        <taxon>Ascomycota</taxon>
        <taxon>Pezizomycotina</taxon>
        <taxon>Eurotiomycetes</taxon>
        <taxon>Eurotiomycetidae</taxon>
        <taxon>Eurotiales</taxon>
        <taxon>Aspergillaceae</taxon>
        <taxon>Aspergillus</taxon>
        <taxon>Aspergillus subgen. Nidulantes</taxon>
    </lineage>
</organism>
<feature type="signal peptide" evidence="3">
    <location>
        <begin position="1"/>
        <end position="18"/>
    </location>
</feature>
<dbReference type="InterPro" id="IPR012132">
    <property type="entry name" value="GMC_OxRdtase"/>
</dbReference>
<comment type="cofactor">
    <cofactor evidence="2">
        <name>FAD</name>
        <dbReference type="ChEBI" id="CHEBI:57692"/>
    </cofactor>
</comment>
<dbReference type="EMBL" id="KV878590">
    <property type="protein sequence ID" value="OJJ56661.1"/>
    <property type="molecule type" value="Genomic_DNA"/>
</dbReference>
<keyword evidence="3" id="KW-0732">Signal</keyword>
<dbReference type="InterPro" id="IPR000172">
    <property type="entry name" value="GMC_OxRdtase_N"/>
</dbReference>
<reference evidence="6" key="1">
    <citation type="journal article" date="2017" name="Genome Biol.">
        <title>Comparative genomics reveals high biological diversity and specific adaptations in the industrially and medically important fungal genus Aspergillus.</title>
        <authorList>
            <person name="de Vries R.P."/>
            <person name="Riley R."/>
            <person name="Wiebenga A."/>
            <person name="Aguilar-Osorio G."/>
            <person name="Amillis S."/>
            <person name="Uchima C.A."/>
            <person name="Anderluh G."/>
            <person name="Asadollahi M."/>
            <person name="Askin M."/>
            <person name="Barry K."/>
            <person name="Battaglia E."/>
            <person name="Bayram O."/>
            <person name="Benocci T."/>
            <person name="Braus-Stromeyer S.A."/>
            <person name="Caldana C."/>
            <person name="Canovas D."/>
            <person name="Cerqueira G.C."/>
            <person name="Chen F."/>
            <person name="Chen W."/>
            <person name="Choi C."/>
            <person name="Clum A."/>
            <person name="Dos Santos R.A."/>
            <person name="Damasio A.R."/>
            <person name="Diallinas G."/>
            <person name="Emri T."/>
            <person name="Fekete E."/>
            <person name="Flipphi M."/>
            <person name="Freyberg S."/>
            <person name="Gallo A."/>
            <person name="Gournas C."/>
            <person name="Habgood R."/>
            <person name="Hainaut M."/>
            <person name="Harispe M.L."/>
            <person name="Henrissat B."/>
            <person name="Hilden K.S."/>
            <person name="Hope R."/>
            <person name="Hossain A."/>
            <person name="Karabika E."/>
            <person name="Karaffa L."/>
            <person name="Karanyi Z."/>
            <person name="Krasevec N."/>
            <person name="Kuo A."/>
            <person name="Kusch H."/>
            <person name="LaButti K."/>
            <person name="Lagendijk E.L."/>
            <person name="Lapidus A."/>
            <person name="Levasseur A."/>
            <person name="Lindquist E."/>
            <person name="Lipzen A."/>
            <person name="Logrieco A.F."/>
            <person name="MacCabe A."/>
            <person name="Maekelae M.R."/>
            <person name="Malavazi I."/>
            <person name="Melin P."/>
            <person name="Meyer V."/>
            <person name="Mielnichuk N."/>
            <person name="Miskei M."/>
            <person name="Molnar A.P."/>
            <person name="Mule G."/>
            <person name="Ngan C.Y."/>
            <person name="Orejas M."/>
            <person name="Orosz E."/>
            <person name="Ouedraogo J.P."/>
            <person name="Overkamp K.M."/>
            <person name="Park H.-S."/>
            <person name="Perrone G."/>
            <person name="Piumi F."/>
            <person name="Punt P.J."/>
            <person name="Ram A.F."/>
            <person name="Ramon A."/>
            <person name="Rauscher S."/>
            <person name="Record E."/>
            <person name="Riano-Pachon D.M."/>
            <person name="Robert V."/>
            <person name="Roehrig J."/>
            <person name="Ruller R."/>
            <person name="Salamov A."/>
            <person name="Salih N.S."/>
            <person name="Samson R.A."/>
            <person name="Sandor E."/>
            <person name="Sanguinetti M."/>
            <person name="Schuetze T."/>
            <person name="Sepcic K."/>
            <person name="Shelest E."/>
            <person name="Sherlock G."/>
            <person name="Sophianopoulou V."/>
            <person name="Squina F.M."/>
            <person name="Sun H."/>
            <person name="Susca A."/>
            <person name="Todd R.B."/>
            <person name="Tsang A."/>
            <person name="Unkles S.E."/>
            <person name="van de Wiele N."/>
            <person name="van Rossen-Uffink D."/>
            <person name="Oliveira J.V."/>
            <person name="Vesth T.C."/>
            <person name="Visser J."/>
            <person name="Yu J.-H."/>
            <person name="Zhou M."/>
            <person name="Andersen M.R."/>
            <person name="Archer D.B."/>
            <person name="Baker S.E."/>
            <person name="Benoit I."/>
            <person name="Brakhage A.A."/>
            <person name="Braus G.H."/>
            <person name="Fischer R."/>
            <person name="Frisvad J.C."/>
            <person name="Goldman G.H."/>
            <person name="Houbraken J."/>
            <person name="Oakley B."/>
            <person name="Pocsi I."/>
            <person name="Scazzocchio C."/>
            <person name="Seiboth B."/>
            <person name="vanKuyk P.A."/>
            <person name="Wortman J."/>
            <person name="Dyer P.S."/>
            <person name="Grigoriev I.V."/>
        </authorList>
    </citation>
    <scope>NUCLEOTIDE SEQUENCE [LARGE SCALE GENOMIC DNA]</scope>
    <source>
        <strain evidence="6">CBS 593.65</strain>
    </source>
</reference>
<dbReference type="Gene3D" id="3.50.50.60">
    <property type="entry name" value="FAD/NAD(P)-binding domain"/>
    <property type="match status" value="1"/>
</dbReference>
<dbReference type="STRING" id="1036612.A0A1L9TB80"/>
<comment type="similarity">
    <text evidence="1">Belongs to the GMC oxidoreductase family.</text>
</comment>
<dbReference type="InterPro" id="IPR007867">
    <property type="entry name" value="GMC_OxRtase_C"/>
</dbReference>
<dbReference type="RefSeq" id="XP_040700467.1">
    <property type="nucleotide sequence ID" value="XM_040842603.1"/>
</dbReference>
<accession>A0A1L9TB80</accession>
<evidence type="ECO:0000256" key="2">
    <source>
        <dbReference type="PIRSR" id="PIRSR000137-2"/>
    </source>
</evidence>
<feature type="binding site" evidence="2">
    <location>
        <position position="115"/>
    </location>
    <ligand>
        <name>FAD</name>
        <dbReference type="ChEBI" id="CHEBI:57692"/>
    </ligand>
</feature>
<evidence type="ECO:0000313" key="6">
    <source>
        <dbReference type="Proteomes" id="UP000184356"/>
    </source>
</evidence>
<dbReference type="InterPro" id="IPR036188">
    <property type="entry name" value="FAD/NAD-bd_sf"/>
</dbReference>
<dbReference type="GO" id="GO:0050660">
    <property type="term" value="F:flavin adenine dinucleotide binding"/>
    <property type="evidence" value="ECO:0007669"/>
    <property type="project" value="InterPro"/>
</dbReference>
<dbReference type="AlphaFoldDB" id="A0A1L9TB80"/>
<dbReference type="Proteomes" id="UP000184356">
    <property type="component" value="Unassembled WGS sequence"/>
</dbReference>
<gene>
    <name evidence="5" type="ORF">ASPSYDRAFT_156900</name>
</gene>
<keyword evidence="2" id="KW-0274">FAD</keyword>
<dbReference type="PANTHER" id="PTHR11552">
    <property type="entry name" value="GLUCOSE-METHANOL-CHOLINE GMC OXIDOREDUCTASE"/>
    <property type="match status" value="1"/>
</dbReference>
<dbReference type="Pfam" id="PF05199">
    <property type="entry name" value="GMC_oxred_C"/>
    <property type="match status" value="1"/>
</dbReference>
<dbReference type="GO" id="GO:0016614">
    <property type="term" value="F:oxidoreductase activity, acting on CH-OH group of donors"/>
    <property type="evidence" value="ECO:0007669"/>
    <property type="project" value="InterPro"/>
</dbReference>
<name>A0A1L9TB80_9EURO</name>
<evidence type="ECO:0000313" key="5">
    <source>
        <dbReference type="EMBL" id="OJJ56661.1"/>
    </source>
</evidence>
<sequence length="621" mass="67829">MARQSALLLFGGLLLCEALTVPRHATLVSTRDVESREYDFIIAGGGVAGLTVADRLTEVPDVSVLVIESGAVDHGEDFVYIPGAYDYVPYSWHGLTNEPSKELNNRVFDSIVARVAGGGSVVNAMIFLRGTSLDFDGWESLGNDGWGWEGMLPYFIKSENFTAPTPELAREGNLTWDDSVRGHDGPVQYTYPNYIYPGLGAIYDAALHIGVQPRLDPNAGENTGVFNQPFAIDAATWTRSSAKRNHYDPAVNRPNYHFLSNTTVARVLFDGTQAVGVEYLPSAGGQISRAYASREVLIAAGALHTPQVLQLSGVGPRRMLESLDIPVVSDLPGVGSNLQDQTTFPFVYSWANSLTPNVTTFLTNTTFAEEQRALYDECLPSAWAVTRGIAPKFVFMSYEDATIDTEYERILADAEARDPAESLPSDVDPTVLAGYAAQRQLMFDEFRDPGLSVGGSSWTTDANAQVFNVKPFSRGQVYINQTDPLANPVIDLRTASDPADFQLHIALFHKHRELFNAPSLAALGPTELVPGPDVQTDEQVIETMREILEPSNAHQCCSAPMMPRELGGVLSPEMKVYGTTRLRVIDISHWPKELAGPPMASIYAAGEKVSDIIKAEYGWLE</sequence>
<dbReference type="PIRSF" id="PIRSF000137">
    <property type="entry name" value="Alcohol_oxidase"/>
    <property type="match status" value="1"/>
</dbReference>
<keyword evidence="2" id="KW-0285">Flavoprotein</keyword>
<evidence type="ECO:0000259" key="4">
    <source>
        <dbReference type="PROSITE" id="PS00624"/>
    </source>
</evidence>
<dbReference type="PANTHER" id="PTHR11552:SF115">
    <property type="entry name" value="DEHYDROGENASE XPTC-RELATED"/>
    <property type="match status" value="1"/>
</dbReference>
<feature type="chain" id="PRO_5012408786" description="Glucose-methanol-choline oxidoreductase N-terminal domain-containing protein" evidence="3">
    <location>
        <begin position="19"/>
        <end position="621"/>
    </location>
</feature>
<protein>
    <recommendedName>
        <fullName evidence="4">Glucose-methanol-choline oxidoreductase N-terminal domain-containing protein</fullName>
    </recommendedName>
</protein>
<dbReference type="OrthoDB" id="269227at2759"/>
<proteinExistence type="inferred from homology"/>
<dbReference type="SUPFAM" id="SSF54373">
    <property type="entry name" value="FAD-linked reductases, C-terminal domain"/>
    <property type="match status" value="1"/>
</dbReference>
<dbReference type="PROSITE" id="PS00624">
    <property type="entry name" value="GMC_OXRED_2"/>
    <property type="match status" value="1"/>
</dbReference>
<evidence type="ECO:0000256" key="3">
    <source>
        <dbReference type="SAM" id="SignalP"/>
    </source>
</evidence>
<dbReference type="VEuPathDB" id="FungiDB:ASPSYDRAFT_156900"/>